<dbReference type="Gene3D" id="3.20.20.450">
    <property type="entry name" value="EAL domain"/>
    <property type="match status" value="1"/>
</dbReference>
<name>A0A6B2JWI0_9RHOB</name>
<dbReference type="PANTHER" id="PTHR33121:SF70">
    <property type="entry name" value="SIGNALING PROTEIN YKOW"/>
    <property type="match status" value="1"/>
</dbReference>
<dbReference type="PROSITE" id="PS50883">
    <property type="entry name" value="EAL"/>
    <property type="match status" value="1"/>
</dbReference>
<dbReference type="InterPro" id="IPR035919">
    <property type="entry name" value="EAL_sf"/>
</dbReference>
<sequence>MEARKPAPTSPLEAAMQSRDRDMPDMVRAALVAGRAQLAFQPVVAAGNTGKVVFHEAFIRLMDEGGRILPAAKFLPHVEETVIGRDIDVLSLKLGLMKLAQHPRLRLAINMSARSIADGAWRNELSRGIARMEGIGDRLILEISEGSAMMLPEVVTRFMAEMQPQGVHFALDDFGAGSISFSHLKDFLFDMAKVDRQFVSGIEAAPDNQVIAEALITVAHQFEMFVIAEGVETASEAEHMTRLGADCLQGWHFGVPKPTL</sequence>
<dbReference type="PANTHER" id="PTHR33121">
    <property type="entry name" value="CYCLIC DI-GMP PHOSPHODIESTERASE PDEF"/>
    <property type="match status" value="1"/>
</dbReference>
<evidence type="ECO:0000313" key="2">
    <source>
        <dbReference type="EMBL" id="NDV02480.1"/>
    </source>
</evidence>
<reference evidence="2 3" key="1">
    <citation type="submission" date="2020-02" db="EMBL/GenBank/DDBJ databases">
        <title>Pseudoroseicyclus tamarix, sp. nov., isolated from offshore sediment of a Tamarix chinensis forest.</title>
        <authorList>
            <person name="Gai Y."/>
        </authorList>
    </citation>
    <scope>NUCLEOTIDE SEQUENCE [LARGE SCALE GENOMIC DNA]</scope>
    <source>
        <strain evidence="2 3">CLL3-39</strain>
    </source>
</reference>
<dbReference type="RefSeq" id="WP_163895510.1">
    <property type="nucleotide sequence ID" value="NZ_JAAFYS010000004.1"/>
</dbReference>
<dbReference type="Pfam" id="PF00563">
    <property type="entry name" value="EAL"/>
    <property type="match status" value="1"/>
</dbReference>
<dbReference type="CDD" id="cd01948">
    <property type="entry name" value="EAL"/>
    <property type="match status" value="1"/>
</dbReference>
<feature type="domain" description="EAL" evidence="1">
    <location>
        <begin position="20"/>
        <end position="260"/>
    </location>
</feature>
<keyword evidence="3" id="KW-1185">Reference proteome</keyword>
<dbReference type="SMART" id="SM00052">
    <property type="entry name" value="EAL"/>
    <property type="match status" value="1"/>
</dbReference>
<comment type="caution">
    <text evidence="2">The sequence shown here is derived from an EMBL/GenBank/DDBJ whole genome shotgun (WGS) entry which is preliminary data.</text>
</comment>
<protein>
    <submittedName>
        <fullName evidence="2">EAL domain-containing protein</fullName>
    </submittedName>
</protein>
<accession>A0A6B2JWI0</accession>
<dbReference type="InterPro" id="IPR050706">
    <property type="entry name" value="Cyclic-di-GMP_PDE-like"/>
</dbReference>
<evidence type="ECO:0000313" key="3">
    <source>
        <dbReference type="Proteomes" id="UP000474757"/>
    </source>
</evidence>
<dbReference type="Proteomes" id="UP000474757">
    <property type="component" value="Unassembled WGS sequence"/>
</dbReference>
<dbReference type="GO" id="GO:0071111">
    <property type="term" value="F:cyclic-guanylate-specific phosphodiesterase activity"/>
    <property type="evidence" value="ECO:0007669"/>
    <property type="project" value="InterPro"/>
</dbReference>
<dbReference type="InterPro" id="IPR001633">
    <property type="entry name" value="EAL_dom"/>
</dbReference>
<evidence type="ECO:0000259" key="1">
    <source>
        <dbReference type="PROSITE" id="PS50883"/>
    </source>
</evidence>
<dbReference type="SUPFAM" id="SSF141868">
    <property type="entry name" value="EAL domain-like"/>
    <property type="match status" value="1"/>
</dbReference>
<dbReference type="EMBL" id="JAAGAB010000004">
    <property type="protein sequence ID" value="NDV02480.1"/>
    <property type="molecule type" value="Genomic_DNA"/>
</dbReference>
<gene>
    <name evidence="2" type="ORF">GZA08_16035</name>
</gene>
<proteinExistence type="predicted"/>
<dbReference type="AlphaFoldDB" id="A0A6B2JWI0"/>
<organism evidence="2 3">
    <name type="scientific">Pseudoroseicyclus tamaricis</name>
    <dbReference type="NCBI Taxonomy" id="2705421"/>
    <lineage>
        <taxon>Bacteria</taxon>
        <taxon>Pseudomonadati</taxon>
        <taxon>Pseudomonadota</taxon>
        <taxon>Alphaproteobacteria</taxon>
        <taxon>Rhodobacterales</taxon>
        <taxon>Paracoccaceae</taxon>
        <taxon>Pseudoroseicyclus</taxon>
    </lineage>
</organism>